<evidence type="ECO:0000313" key="2">
    <source>
        <dbReference type="EMBL" id="OYX35686.1"/>
    </source>
</evidence>
<dbReference type="InterPro" id="IPR021354">
    <property type="entry name" value="DUF2975"/>
</dbReference>
<keyword evidence="1" id="KW-0812">Transmembrane</keyword>
<dbReference type="EMBL" id="NCEB01000003">
    <property type="protein sequence ID" value="OYX35686.1"/>
    <property type="molecule type" value="Genomic_DNA"/>
</dbReference>
<comment type="caution">
    <text evidence="2">The sequence shown here is derived from an EMBL/GenBank/DDBJ whole genome shotgun (WGS) entry which is preliminary data.</text>
</comment>
<proteinExistence type="predicted"/>
<dbReference type="Pfam" id="PF11188">
    <property type="entry name" value="DUF2975"/>
    <property type="match status" value="1"/>
</dbReference>
<dbReference type="Proteomes" id="UP000215595">
    <property type="component" value="Unassembled WGS sequence"/>
</dbReference>
<evidence type="ECO:0008006" key="4">
    <source>
        <dbReference type="Google" id="ProtNLM"/>
    </source>
</evidence>
<dbReference type="AlphaFoldDB" id="A0A258FTK8"/>
<sequence>MPSDRSHPERSDRPTPGLAGIRALGRAIPFRISFKTPFKTLGPGSVSSLLKIALDVAYVLLMVITAVLLLVFLASIFVPIANLNITVSNDSGGRQQPLTRPLLLFGVGALTSYFGGFLLILRNLRMIFRTLTIGDPFQPDNVRRLRQVGLILAVVTGGVWLAQGVVAARLAPGVMERQGFGELLTPIFSVLVVFVLAEVFREGARLRRESELTI</sequence>
<feature type="transmembrane region" description="Helical" evidence="1">
    <location>
        <begin position="56"/>
        <end position="81"/>
    </location>
</feature>
<organism evidence="2 3">
    <name type="scientific">Brevundimonas subvibrioides</name>
    <dbReference type="NCBI Taxonomy" id="74313"/>
    <lineage>
        <taxon>Bacteria</taxon>
        <taxon>Pseudomonadati</taxon>
        <taxon>Pseudomonadota</taxon>
        <taxon>Alphaproteobacteria</taxon>
        <taxon>Caulobacterales</taxon>
        <taxon>Caulobacteraceae</taxon>
        <taxon>Brevundimonas</taxon>
    </lineage>
</organism>
<accession>A0A258FTK8</accession>
<name>A0A258FTK8_9CAUL</name>
<feature type="transmembrane region" description="Helical" evidence="1">
    <location>
        <begin position="101"/>
        <end position="121"/>
    </location>
</feature>
<keyword evidence="1" id="KW-1133">Transmembrane helix</keyword>
<gene>
    <name evidence="2" type="ORF">B7Z01_01985</name>
</gene>
<protein>
    <recommendedName>
        <fullName evidence="4">DUF2975 domain-containing protein</fullName>
    </recommendedName>
</protein>
<feature type="transmembrane region" description="Helical" evidence="1">
    <location>
        <begin position="183"/>
        <end position="200"/>
    </location>
</feature>
<feature type="transmembrane region" description="Helical" evidence="1">
    <location>
        <begin position="148"/>
        <end position="171"/>
    </location>
</feature>
<evidence type="ECO:0000256" key="1">
    <source>
        <dbReference type="SAM" id="Phobius"/>
    </source>
</evidence>
<evidence type="ECO:0000313" key="3">
    <source>
        <dbReference type="Proteomes" id="UP000215595"/>
    </source>
</evidence>
<reference evidence="2 3" key="1">
    <citation type="submission" date="2017-03" db="EMBL/GenBank/DDBJ databases">
        <title>Lifting the veil on microbial sulfur biogeochemistry in mining wastewaters.</title>
        <authorList>
            <person name="Kantor R.S."/>
            <person name="Colenbrander Nelson T."/>
            <person name="Marshall S."/>
            <person name="Bennett D."/>
            <person name="Apte S."/>
            <person name="Camacho D."/>
            <person name="Thomas B.C."/>
            <person name="Warren L.A."/>
            <person name="Banfield J.F."/>
        </authorList>
    </citation>
    <scope>NUCLEOTIDE SEQUENCE [LARGE SCALE GENOMIC DNA]</scope>
    <source>
        <strain evidence="2">32-69-9</strain>
    </source>
</reference>
<keyword evidence="1" id="KW-0472">Membrane</keyword>